<proteinExistence type="predicted"/>
<keyword evidence="2" id="KW-1185">Reference proteome</keyword>
<organism evidence="1 2">
    <name type="scientific">Geomonas propionica</name>
    <dbReference type="NCBI Taxonomy" id="2798582"/>
    <lineage>
        <taxon>Bacteria</taxon>
        <taxon>Pseudomonadati</taxon>
        <taxon>Thermodesulfobacteriota</taxon>
        <taxon>Desulfuromonadia</taxon>
        <taxon>Geobacterales</taxon>
        <taxon>Geobacteraceae</taxon>
        <taxon>Geomonas</taxon>
    </lineage>
</organism>
<accession>A0ABS0YP36</accession>
<evidence type="ECO:0000313" key="1">
    <source>
        <dbReference type="EMBL" id="MBJ6799714.1"/>
    </source>
</evidence>
<reference evidence="1 2" key="1">
    <citation type="submission" date="2020-12" db="EMBL/GenBank/DDBJ databases">
        <title>Geomonas sp. Red259, isolated from paddy soil.</title>
        <authorList>
            <person name="Xu Z."/>
            <person name="Zhang Z."/>
            <person name="Masuda Y."/>
            <person name="Itoh H."/>
            <person name="Senoo K."/>
        </authorList>
    </citation>
    <scope>NUCLEOTIDE SEQUENCE [LARGE SCALE GENOMIC DNA]</scope>
    <source>
        <strain evidence="1 2">Red259</strain>
    </source>
</reference>
<protein>
    <submittedName>
        <fullName evidence="1">Uncharacterized protein</fullName>
    </submittedName>
</protein>
<dbReference type="EMBL" id="JAEMHK010000003">
    <property type="protein sequence ID" value="MBJ6799714.1"/>
    <property type="molecule type" value="Genomic_DNA"/>
</dbReference>
<gene>
    <name evidence="1" type="ORF">JFN90_06140</name>
</gene>
<evidence type="ECO:0000313" key="2">
    <source>
        <dbReference type="Proteomes" id="UP000641025"/>
    </source>
</evidence>
<dbReference type="Proteomes" id="UP000641025">
    <property type="component" value="Unassembled WGS sequence"/>
</dbReference>
<dbReference type="RefSeq" id="WP_199394216.1">
    <property type="nucleotide sequence ID" value="NZ_JAEMHK010000003.1"/>
</dbReference>
<name>A0ABS0YP36_9BACT</name>
<comment type="caution">
    <text evidence="1">The sequence shown here is derived from an EMBL/GenBank/DDBJ whole genome shotgun (WGS) entry which is preliminary data.</text>
</comment>
<sequence length="169" mass="19189">MATLKFDEADRRNVIAEVERCYKVKLMPVGNYRKYLRDQTGRTFWVFGGYDDWHGIPSKMIKAEEGQSGNGVLIVAKRYGSRIDVYSGALSPLIQNKKSLCLTKQGDYQFNIRIRGNGLTIHEVPTLHLSKLSESQFTTEEKATEKAVTIIRKLPRAAKEQVLAALLRK</sequence>